<evidence type="ECO:0008006" key="3">
    <source>
        <dbReference type="Google" id="ProtNLM"/>
    </source>
</evidence>
<accession>A0A016TL73</accession>
<dbReference type="AlphaFoldDB" id="A0A016TL73"/>
<protein>
    <recommendedName>
        <fullName evidence="3">Ubiquitin-like domain-containing protein</fullName>
    </recommendedName>
</protein>
<dbReference type="Gene3D" id="3.10.20.90">
    <property type="entry name" value="Phosphatidylinositol 3-kinase Catalytic Subunit, Chain A, domain 1"/>
    <property type="match status" value="1"/>
</dbReference>
<name>A0A016TL73_9BILA</name>
<dbReference type="InterPro" id="IPR029071">
    <property type="entry name" value="Ubiquitin-like_domsf"/>
</dbReference>
<proteinExistence type="predicted"/>
<dbReference type="STRING" id="53326.A0A016TL73"/>
<gene>
    <name evidence="1" type="primary">Acey_s0094.g2761</name>
    <name evidence="1" type="synonym">Acey-K10C2.12</name>
    <name evidence="1" type="ORF">Y032_0094g2761</name>
</gene>
<dbReference type="SUPFAM" id="SSF54236">
    <property type="entry name" value="Ubiquitin-like"/>
    <property type="match status" value="1"/>
</dbReference>
<comment type="caution">
    <text evidence="1">The sequence shown here is derived from an EMBL/GenBank/DDBJ whole genome shotgun (WGS) entry which is preliminary data.</text>
</comment>
<keyword evidence="2" id="KW-1185">Reference proteome</keyword>
<dbReference type="EMBL" id="JARK01001430">
    <property type="protein sequence ID" value="EYC03445.1"/>
    <property type="molecule type" value="Genomic_DNA"/>
</dbReference>
<dbReference type="Proteomes" id="UP000024635">
    <property type="component" value="Unassembled WGS sequence"/>
</dbReference>
<evidence type="ECO:0000313" key="1">
    <source>
        <dbReference type="EMBL" id="EYC03445.1"/>
    </source>
</evidence>
<sequence>MFRYILDLYLIDGYLIYFDLYGRHYLTTKDNDNTKEDILTHLNAFGTDNYRDTPCSLRCAQPQPTLAMQLRVIVYNKTRKLCGHEFFIEVSDNSSIYRVKRIIEEKTTVPHQIQWIVFGGIDRQLNQF</sequence>
<dbReference type="OrthoDB" id="267397at2759"/>
<reference evidence="2" key="1">
    <citation type="journal article" date="2015" name="Nat. Genet.">
        <title>The genome and transcriptome of the zoonotic hookworm Ancylostoma ceylanicum identify infection-specific gene families.</title>
        <authorList>
            <person name="Schwarz E.M."/>
            <person name="Hu Y."/>
            <person name="Antoshechkin I."/>
            <person name="Miller M.M."/>
            <person name="Sternberg P.W."/>
            <person name="Aroian R.V."/>
        </authorList>
    </citation>
    <scope>NUCLEOTIDE SEQUENCE</scope>
    <source>
        <strain evidence="2">HY135</strain>
    </source>
</reference>
<evidence type="ECO:0000313" key="2">
    <source>
        <dbReference type="Proteomes" id="UP000024635"/>
    </source>
</evidence>
<organism evidence="1 2">
    <name type="scientific">Ancylostoma ceylanicum</name>
    <dbReference type="NCBI Taxonomy" id="53326"/>
    <lineage>
        <taxon>Eukaryota</taxon>
        <taxon>Metazoa</taxon>
        <taxon>Ecdysozoa</taxon>
        <taxon>Nematoda</taxon>
        <taxon>Chromadorea</taxon>
        <taxon>Rhabditida</taxon>
        <taxon>Rhabditina</taxon>
        <taxon>Rhabditomorpha</taxon>
        <taxon>Strongyloidea</taxon>
        <taxon>Ancylostomatidae</taxon>
        <taxon>Ancylostomatinae</taxon>
        <taxon>Ancylostoma</taxon>
    </lineage>
</organism>